<name>A0ABT2SQP7_9FIRM</name>
<gene>
    <name evidence="1" type="ORF">OCV47_14880</name>
</gene>
<evidence type="ECO:0000313" key="1">
    <source>
        <dbReference type="EMBL" id="MCU6726590.1"/>
    </source>
</evidence>
<dbReference type="Pfam" id="PF03692">
    <property type="entry name" value="CxxCxxCC"/>
    <property type="match status" value="1"/>
</dbReference>
<proteinExistence type="predicted"/>
<sequence>MRREVLTEDLKKLYTANDMAKTDCGGCIGCSQCCSGMGESIVLDPYDAYSLSRGIGIAFPDLVGKFVEWNMVDGVVLPNLMMKGKEETCAFLTEEGRCCIHDCRPGICRMFPLGRYYEEDGSFHYFLQSQECPKENKTKVKVSKWLGIPNLKKYEAFIGKWHGLLEEVRDLTEKAKDEQLTKELTVYLLNTCYLTVYKENMDFYDQFEERYHRMKKLLQVLKQKKES</sequence>
<reference evidence="1 2" key="1">
    <citation type="journal article" date="2021" name="ISME Commun">
        <title>Automated analysis of genomic sequences facilitates high-throughput and comprehensive description of bacteria.</title>
        <authorList>
            <person name="Hitch T.C.A."/>
        </authorList>
    </citation>
    <scope>NUCLEOTIDE SEQUENCE [LARGE SCALE GENOMIC DNA]</scope>
    <source>
        <strain evidence="1 2">Sanger_29</strain>
    </source>
</reference>
<dbReference type="PANTHER" id="PTHR35866">
    <property type="entry name" value="PUTATIVE-RELATED"/>
    <property type="match status" value="1"/>
</dbReference>
<dbReference type="EMBL" id="JAOQKE010000029">
    <property type="protein sequence ID" value="MCU6726590.1"/>
    <property type="molecule type" value="Genomic_DNA"/>
</dbReference>
<dbReference type="PANTHER" id="PTHR35866:SF1">
    <property type="entry name" value="YKGJ FAMILY CYSTEINE CLUSTER PROTEIN"/>
    <property type="match status" value="1"/>
</dbReference>
<dbReference type="RefSeq" id="WP_262655839.1">
    <property type="nucleotide sequence ID" value="NZ_JAOQKE010000029.1"/>
</dbReference>
<protein>
    <submittedName>
        <fullName evidence="1">YkgJ family cysteine cluster protein</fullName>
    </submittedName>
</protein>
<organism evidence="1 2">
    <name type="scientific">Muricoprocola aceti</name>
    <dbReference type="NCBI Taxonomy" id="2981772"/>
    <lineage>
        <taxon>Bacteria</taxon>
        <taxon>Bacillati</taxon>
        <taxon>Bacillota</taxon>
        <taxon>Clostridia</taxon>
        <taxon>Lachnospirales</taxon>
        <taxon>Lachnospiraceae</taxon>
        <taxon>Muricoprocola</taxon>
    </lineage>
</organism>
<accession>A0ABT2SQP7</accession>
<keyword evidence="2" id="KW-1185">Reference proteome</keyword>
<comment type="caution">
    <text evidence="1">The sequence shown here is derived from an EMBL/GenBank/DDBJ whole genome shotgun (WGS) entry which is preliminary data.</text>
</comment>
<dbReference type="Proteomes" id="UP001652338">
    <property type="component" value="Unassembled WGS sequence"/>
</dbReference>
<dbReference type="InterPro" id="IPR005358">
    <property type="entry name" value="Puta_zinc/iron-chelating_dom"/>
</dbReference>
<evidence type="ECO:0000313" key="2">
    <source>
        <dbReference type="Proteomes" id="UP001652338"/>
    </source>
</evidence>